<dbReference type="GO" id="GO:0016020">
    <property type="term" value="C:membrane"/>
    <property type="evidence" value="ECO:0007669"/>
    <property type="project" value="UniProtKB-SubCell"/>
</dbReference>
<dbReference type="SUPFAM" id="SSF90112">
    <property type="entry name" value="Neurotransmitter-gated ion-channel transmembrane pore"/>
    <property type="match status" value="1"/>
</dbReference>
<dbReference type="PANTHER" id="PTHR47151:SF2">
    <property type="entry name" value="AMINO ACID BINDING PROTEIN"/>
    <property type="match status" value="1"/>
</dbReference>
<feature type="transmembrane region" description="Helical" evidence="4">
    <location>
        <begin position="656"/>
        <end position="672"/>
    </location>
</feature>
<keyword evidence="4" id="KW-0812">Transmembrane</keyword>
<dbReference type="KEGG" id="mag:amb0424"/>
<dbReference type="SUPFAM" id="SSF63712">
    <property type="entry name" value="Nicotinic receptor ligand binding domain-like"/>
    <property type="match status" value="1"/>
</dbReference>
<organism evidence="7 8">
    <name type="scientific">Paramagnetospirillum magneticum (strain ATCC 700264 / AMB-1)</name>
    <name type="common">Magnetospirillum magneticum</name>
    <dbReference type="NCBI Taxonomy" id="342108"/>
    <lineage>
        <taxon>Bacteria</taxon>
        <taxon>Pseudomonadati</taxon>
        <taxon>Pseudomonadota</taxon>
        <taxon>Alphaproteobacteria</taxon>
        <taxon>Rhodospirillales</taxon>
        <taxon>Magnetospirillaceae</taxon>
        <taxon>Paramagnetospirillum</taxon>
    </lineage>
</organism>
<evidence type="ECO:0000256" key="5">
    <source>
        <dbReference type="SAM" id="SignalP"/>
    </source>
</evidence>
<feature type="signal peptide" evidence="5">
    <location>
        <begin position="1"/>
        <end position="19"/>
    </location>
</feature>
<keyword evidence="3 5" id="KW-0732">Signal</keyword>
<evidence type="ECO:0000313" key="7">
    <source>
        <dbReference type="EMBL" id="BAE49228.1"/>
    </source>
</evidence>
<comment type="similarity">
    <text evidence="2">Belongs to the leucine-binding protein family.</text>
</comment>
<dbReference type="InterPro" id="IPR036734">
    <property type="entry name" value="Neur_chan_lig-bd_sf"/>
</dbReference>
<accession>Q2WA97</accession>
<dbReference type="InterPro" id="IPR038050">
    <property type="entry name" value="Neuro_actylchol_rec"/>
</dbReference>
<dbReference type="Gene3D" id="2.70.170.10">
    <property type="entry name" value="Neurotransmitter-gated ion-channel ligand-binding domain"/>
    <property type="match status" value="1"/>
</dbReference>
<dbReference type="InterPro" id="IPR036719">
    <property type="entry name" value="Neuro-gated_channel_TM_sf"/>
</dbReference>
<feature type="transmembrane region" description="Helical" evidence="4">
    <location>
        <begin position="626"/>
        <end position="649"/>
    </location>
</feature>
<dbReference type="HOGENOM" id="CLU_371241_0_0_5"/>
<evidence type="ECO:0000313" key="8">
    <source>
        <dbReference type="Proteomes" id="UP000007058"/>
    </source>
</evidence>
<name>Q2WA97_PARM1</name>
<dbReference type="Proteomes" id="UP000007058">
    <property type="component" value="Chromosome"/>
</dbReference>
<dbReference type="Gene3D" id="3.40.50.2300">
    <property type="match status" value="2"/>
</dbReference>
<dbReference type="RefSeq" id="WP_011382868.1">
    <property type="nucleotide sequence ID" value="NC_007626.1"/>
</dbReference>
<keyword evidence="4" id="KW-0472">Membrane</keyword>
<dbReference type="SUPFAM" id="SSF53822">
    <property type="entry name" value="Periplasmic binding protein-like I"/>
    <property type="match status" value="1"/>
</dbReference>
<feature type="transmembrane region" description="Helical" evidence="4">
    <location>
        <begin position="688"/>
        <end position="707"/>
    </location>
</feature>
<evidence type="ECO:0000256" key="3">
    <source>
        <dbReference type="ARBA" id="ARBA00022729"/>
    </source>
</evidence>
<dbReference type="OrthoDB" id="9791590at2"/>
<sequence length="749" mass="82636">MRFISSLLFALVFALLPHAADAKTYKIGVLVPLTGPATEKGIPLKNAAELFVDQFNKSAEANGNRLELVVRDDFDDPEKAQAAAAEMVKDEGLIAVVGHYYPGVALATGKIFADAKIPFLSPNVSSPAAFAGNKWMFTLNLPDTVQGEFLAVYIKEVLKKDNILVVHNTDPFGTALRDAFLAKAQRLGLKVQKTLPVAVGPVAKDWAATNLADAAENQSFGIVATLTHSESGLSFLPQLREAGIKAPVMAPNTWSNPKFLTEIDEKYTANVYLASAFLWEIANQKASTFANAYGKRFGGRPTVAAAMSFDSLELISKAILAAEGDGAKGGATRASVRDYVAGIEWHGFVEGVTGNLFFKNGRDMTAEYVGKYLQAKGETAPPRPDQGAIVQASYRDVYVSVMKDGRFKTAPVQLLIPHEEYVLKEMGERIGKGQVTLVDGTPYHIVDVISVGIDVIRINDVSIKDMQWDVDLFMWFKWAGGRLDVKDIEKITAINAVKEQSAIFKEDLSHGTKYRAYRKRLTLTAPYDLSNFPFDSQTLPLEVAHTNKNSTHIMLVPDTRHMETVPVKDIKPQEWTYTGRSVFSDLYRYDSTFGDPDYRMGTGYKSPIYFSTVNLEIGIKRILKPYLFTFFLPLLIILGIILIILWVPLDQFAPRINATISGLIGVLVYHMSQKNSFPKVGYTMSADYYFLVAYAFVVSMIFNIIFIQTLQSAGKKDVAKVWNTRLSIGAMIAAIVIYAAMTIYAMSVA</sequence>
<gene>
    <name evidence="7" type="ordered locus">amb0424</name>
</gene>
<dbReference type="AlphaFoldDB" id="Q2WA97"/>
<dbReference type="InterPro" id="IPR028081">
    <property type="entry name" value="Leu-bd"/>
</dbReference>
<protein>
    <submittedName>
        <fullName evidence="7">ABC-type branched-chain amino acid transport systems</fullName>
    </submittedName>
</protein>
<feature type="transmembrane region" description="Helical" evidence="4">
    <location>
        <begin position="728"/>
        <end position="747"/>
    </location>
</feature>
<reference evidence="7 8" key="1">
    <citation type="journal article" date="2005" name="DNA Res.">
        <title>Complete genome sequence of the facultative anaerobic magnetotactic bacterium Magnetospirillum sp. strain AMB-1.</title>
        <authorList>
            <person name="Matsunaga T."/>
            <person name="Okamura Y."/>
            <person name="Fukuda Y."/>
            <person name="Wahyudi A.T."/>
            <person name="Murase Y."/>
            <person name="Takeyama H."/>
        </authorList>
    </citation>
    <scope>NUCLEOTIDE SEQUENCE [LARGE SCALE GENOMIC DNA]</scope>
    <source>
        <strain evidence="8">ATCC 700264 / AMB-1</strain>
    </source>
</reference>
<dbReference type="STRING" id="342108.amb0424"/>
<evidence type="ECO:0000259" key="6">
    <source>
        <dbReference type="Pfam" id="PF13458"/>
    </source>
</evidence>
<dbReference type="InterPro" id="IPR028082">
    <property type="entry name" value="Peripla_BP_I"/>
</dbReference>
<dbReference type="EMBL" id="AP007255">
    <property type="protein sequence ID" value="BAE49228.1"/>
    <property type="molecule type" value="Genomic_DNA"/>
</dbReference>
<keyword evidence="8" id="KW-1185">Reference proteome</keyword>
<feature type="chain" id="PRO_5004218379" evidence="5">
    <location>
        <begin position="20"/>
        <end position="749"/>
    </location>
</feature>
<feature type="domain" description="Leucine-binding protein" evidence="6">
    <location>
        <begin position="24"/>
        <end position="359"/>
    </location>
</feature>
<evidence type="ECO:0000256" key="2">
    <source>
        <dbReference type="ARBA" id="ARBA00010062"/>
    </source>
</evidence>
<proteinExistence type="inferred from homology"/>
<keyword evidence="4" id="KW-1133">Transmembrane helix</keyword>
<dbReference type="Gene3D" id="1.20.58.390">
    <property type="entry name" value="Neurotransmitter-gated ion-channel transmembrane domain"/>
    <property type="match status" value="1"/>
</dbReference>
<evidence type="ECO:0000256" key="1">
    <source>
        <dbReference type="ARBA" id="ARBA00004141"/>
    </source>
</evidence>
<dbReference type="GO" id="GO:0005230">
    <property type="term" value="F:extracellular ligand-gated monoatomic ion channel activity"/>
    <property type="evidence" value="ECO:0007669"/>
    <property type="project" value="InterPro"/>
</dbReference>
<dbReference type="Pfam" id="PF13458">
    <property type="entry name" value="Peripla_BP_6"/>
    <property type="match status" value="1"/>
</dbReference>
<dbReference type="PANTHER" id="PTHR47151">
    <property type="entry name" value="LEU/ILE/VAL-BINDING ABC TRANSPORTER SUBUNIT"/>
    <property type="match status" value="1"/>
</dbReference>
<comment type="subcellular location">
    <subcellularLocation>
        <location evidence="1">Membrane</location>
        <topology evidence="1">Multi-pass membrane protein</topology>
    </subcellularLocation>
</comment>
<evidence type="ECO:0000256" key="4">
    <source>
        <dbReference type="SAM" id="Phobius"/>
    </source>
</evidence>